<keyword evidence="2" id="KW-1133">Transmembrane helix</keyword>
<feature type="transmembrane region" description="Helical" evidence="2">
    <location>
        <begin position="85"/>
        <end position="105"/>
    </location>
</feature>
<evidence type="ECO:0000313" key="4">
    <source>
        <dbReference type="Proteomes" id="UP001515480"/>
    </source>
</evidence>
<feature type="transmembrane region" description="Helical" evidence="2">
    <location>
        <begin position="45"/>
        <end position="73"/>
    </location>
</feature>
<name>A0AB34IQV7_PRYPA</name>
<keyword evidence="2" id="KW-0812">Transmembrane</keyword>
<evidence type="ECO:0000256" key="2">
    <source>
        <dbReference type="SAM" id="Phobius"/>
    </source>
</evidence>
<feature type="transmembrane region" description="Helical" evidence="2">
    <location>
        <begin position="111"/>
        <end position="129"/>
    </location>
</feature>
<feature type="compositionally biased region" description="Pro residues" evidence="1">
    <location>
        <begin position="732"/>
        <end position="746"/>
    </location>
</feature>
<evidence type="ECO:0000256" key="1">
    <source>
        <dbReference type="SAM" id="MobiDB-lite"/>
    </source>
</evidence>
<organism evidence="3 4">
    <name type="scientific">Prymnesium parvum</name>
    <name type="common">Toxic golden alga</name>
    <dbReference type="NCBI Taxonomy" id="97485"/>
    <lineage>
        <taxon>Eukaryota</taxon>
        <taxon>Haptista</taxon>
        <taxon>Haptophyta</taxon>
        <taxon>Prymnesiophyceae</taxon>
        <taxon>Prymnesiales</taxon>
        <taxon>Prymnesiaceae</taxon>
        <taxon>Prymnesium</taxon>
    </lineage>
</organism>
<evidence type="ECO:0000313" key="3">
    <source>
        <dbReference type="EMBL" id="KAL1503844.1"/>
    </source>
</evidence>
<feature type="compositionally biased region" description="Pro residues" evidence="1">
    <location>
        <begin position="28"/>
        <end position="42"/>
    </location>
</feature>
<feature type="transmembrane region" description="Helical" evidence="2">
    <location>
        <begin position="1092"/>
        <end position="1114"/>
    </location>
</feature>
<dbReference type="Proteomes" id="UP001515480">
    <property type="component" value="Unassembled WGS sequence"/>
</dbReference>
<accession>A0AB34IQV7</accession>
<protein>
    <submittedName>
        <fullName evidence="3">Uncharacterized protein</fullName>
    </submittedName>
</protein>
<feature type="region of interest" description="Disordered" evidence="1">
    <location>
        <begin position="614"/>
        <end position="633"/>
    </location>
</feature>
<feature type="region of interest" description="Disordered" evidence="1">
    <location>
        <begin position="345"/>
        <end position="368"/>
    </location>
</feature>
<feature type="region of interest" description="Disordered" evidence="1">
    <location>
        <begin position="18"/>
        <end position="42"/>
    </location>
</feature>
<dbReference type="EMBL" id="JBGBPQ010000021">
    <property type="protein sequence ID" value="KAL1503844.1"/>
    <property type="molecule type" value="Genomic_DNA"/>
</dbReference>
<dbReference type="AlphaFoldDB" id="A0AB34IQV7"/>
<feature type="transmembrane region" description="Helical" evidence="2">
    <location>
        <begin position="141"/>
        <end position="166"/>
    </location>
</feature>
<feature type="region of interest" description="Disordered" evidence="1">
    <location>
        <begin position="496"/>
        <end position="515"/>
    </location>
</feature>
<dbReference type="PANTHER" id="PTHR48148">
    <property type="entry name" value="KERATINOCYTE PROLINE-RICH PROTEIN"/>
    <property type="match status" value="1"/>
</dbReference>
<proteinExistence type="predicted"/>
<dbReference type="PANTHER" id="PTHR48148:SF2">
    <property type="entry name" value="PA14 DOMAIN-CONTAINING PROTEIN"/>
    <property type="match status" value="1"/>
</dbReference>
<feature type="transmembrane region" description="Helical" evidence="2">
    <location>
        <begin position="186"/>
        <end position="209"/>
    </location>
</feature>
<feature type="region of interest" description="Disordered" evidence="1">
    <location>
        <begin position="792"/>
        <end position="811"/>
    </location>
</feature>
<feature type="compositionally biased region" description="Pro residues" evidence="1">
    <location>
        <begin position="792"/>
        <end position="805"/>
    </location>
</feature>
<keyword evidence="4" id="KW-1185">Reference proteome</keyword>
<feature type="compositionally biased region" description="Pro residues" evidence="1">
    <location>
        <begin position="345"/>
        <end position="361"/>
    </location>
</feature>
<gene>
    <name evidence="3" type="ORF">AB1Y20_012309</name>
</gene>
<comment type="caution">
    <text evidence="3">The sequence shown here is derived from an EMBL/GenBank/DDBJ whole genome shotgun (WGS) entry which is preliminary data.</text>
</comment>
<feature type="compositionally biased region" description="Pro residues" evidence="1">
    <location>
        <begin position="881"/>
        <end position="894"/>
    </location>
</feature>
<keyword evidence="2" id="KW-0472">Membrane</keyword>
<feature type="region of interest" description="Disordered" evidence="1">
    <location>
        <begin position="732"/>
        <end position="751"/>
    </location>
</feature>
<feature type="compositionally biased region" description="Pro residues" evidence="1">
    <location>
        <begin position="496"/>
        <end position="509"/>
    </location>
</feature>
<feature type="compositionally biased region" description="Pro residues" evidence="1">
    <location>
        <begin position="614"/>
        <end position="627"/>
    </location>
</feature>
<sequence length="1117" mass="117445">MACWRPLLRLAARARRLPPTPRASSTLPPFPPPPAPTPSSSPPPFLLRTALVGASAAIATPLYLLAGAALGWYTLLPRGAPRGTLTLLLGGGLATLTAHHLLPLLTHHPALLLPFSLSTGAAAAGWYALLEAPLSPARAPLLGLAVGAATSLTAPFLWPLATRLAFPPDLHAAAFGRGDAAALADAYLSLALPVALPVGAAAGCGLHLALQRLLLPPAPHAAMAAPLLLALLAAGALYFSGGAPSVEALCWEERLRPDGRATYSANARTGEEEEGGGGARRAADGRRLLALCRWAQTPLLQRAREALWGEGGEGVVPPPPRVYEPGGVEPALPLECVDEHVRSPRPLPSLLPSLTPSPSPSPSLSSSTSTCDRHAHCPLCCPPSPHRLPLHPLFPRRRARAIATPIALSAALPQPIAFPFTLSFLVDEHVRSPRPLPLCCPPSPHRLPLHPLFPRRRARAIATPIALSAALPHPIAFPFTLSFLVDEHVRSPRPLPSLLPSLSPSPSPSPSLSSSTSMCDRHAHCPLCCPPSPHRLPLHPLFPRRRARAIATPIASLLPSLSPSPSPSPSLSSSTSTCDRHAHCLSAALPHPIAFPLTLSFLVDEHVRSPRPLPSLLPSLTPSPSPSPSLSSSTSTCDRHAHCLLCCPPSAHRLPLHPLFPRRRARAIATPIAFSAALPHPIAFPFTLSFLVDEHVRSPRPLPSLLPSLTPSPSPFTLSFLVDEHVRSPRPLPSLLPSLTPSPSPSPSLSSSTSSAIATPIALSAALPQPIAFPFTLSFLVDEHVRSPRPLPSLLPSLTPSPSPSPSLSSSTSTCDRHAHCLLCCPPSPHRLPLHPLFPRRRARAIATPIAFSAALPHPIAFPFTLSFLVDEHVRSPRPLPSLLPSLSPSPSPSPSLSSSTSTCDRHAHCPLCCPPSPHRLPPHPLFPRRRARAIATPAALSAALPHPIAFPLTLSFLVDEHARLFLLLDLLACAQRLSTTPHSEHQLAALLTFARSRLGVELLPLLPELRAAIAASRLPTHADAAPLLAAIHSRAAAVGGEPTDLIRLALANPRAAAAALGLDEAAGKDGALDAELRAYVGERRAEARRRALARAAAAVAGGLAVGAAVSALFGSR</sequence>
<feature type="transmembrane region" description="Helical" evidence="2">
    <location>
        <begin position="221"/>
        <end position="240"/>
    </location>
</feature>
<reference evidence="3 4" key="1">
    <citation type="journal article" date="2024" name="Science">
        <title>Giant polyketide synthase enzymes in the biosynthesis of giant marine polyether toxins.</title>
        <authorList>
            <person name="Fallon T.R."/>
            <person name="Shende V.V."/>
            <person name="Wierzbicki I.H."/>
            <person name="Pendleton A.L."/>
            <person name="Watervoot N.F."/>
            <person name="Auber R.P."/>
            <person name="Gonzalez D.J."/>
            <person name="Wisecaver J.H."/>
            <person name="Moore B.S."/>
        </authorList>
    </citation>
    <scope>NUCLEOTIDE SEQUENCE [LARGE SCALE GENOMIC DNA]</scope>
    <source>
        <strain evidence="3 4">12B1</strain>
    </source>
</reference>
<feature type="region of interest" description="Disordered" evidence="1">
    <location>
        <begin position="881"/>
        <end position="900"/>
    </location>
</feature>